<accession>A0A4U6V7K3</accession>
<protein>
    <submittedName>
        <fullName evidence="2">Uncharacterized protein</fullName>
    </submittedName>
</protein>
<name>A0A4U6V7K3_SETVI</name>
<evidence type="ECO:0000313" key="3">
    <source>
        <dbReference type="Proteomes" id="UP000298652"/>
    </source>
</evidence>
<evidence type="ECO:0000256" key="1">
    <source>
        <dbReference type="SAM" id="MobiDB-lite"/>
    </source>
</evidence>
<dbReference type="AlphaFoldDB" id="A0A4U6V7K3"/>
<dbReference type="Gramene" id="TKW25158">
    <property type="protein sequence ID" value="TKW25158"/>
    <property type="gene ID" value="SEVIR_3G097500v2"/>
</dbReference>
<evidence type="ECO:0000313" key="2">
    <source>
        <dbReference type="EMBL" id="TKW25158.1"/>
    </source>
</evidence>
<dbReference type="Proteomes" id="UP000298652">
    <property type="component" value="Chromosome 3"/>
</dbReference>
<feature type="compositionally biased region" description="Low complexity" evidence="1">
    <location>
        <begin position="36"/>
        <end position="48"/>
    </location>
</feature>
<feature type="region of interest" description="Disordered" evidence="1">
    <location>
        <begin position="28"/>
        <end position="48"/>
    </location>
</feature>
<reference evidence="2" key="1">
    <citation type="submission" date="2019-03" db="EMBL/GenBank/DDBJ databases">
        <title>WGS assembly of Setaria viridis.</title>
        <authorList>
            <person name="Huang P."/>
            <person name="Jenkins J."/>
            <person name="Grimwood J."/>
            <person name="Barry K."/>
            <person name="Healey A."/>
            <person name="Mamidi S."/>
            <person name="Sreedasyam A."/>
            <person name="Shu S."/>
            <person name="Feldman M."/>
            <person name="Wu J."/>
            <person name="Yu Y."/>
            <person name="Chen C."/>
            <person name="Johnson J."/>
            <person name="Rokhsar D."/>
            <person name="Baxter I."/>
            <person name="Schmutz J."/>
            <person name="Brutnell T."/>
            <person name="Kellogg E."/>
        </authorList>
    </citation>
    <scope>NUCLEOTIDE SEQUENCE [LARGE SCALE GENOMIC DNA]</scope>
</reference>
<dbReference type="EMBL" id="CM016554">
    <property type="protein sequence ID" value="TKW25158.1"/>
    <property type="molecule type" value="Genomic_DNA"/>
</dbReference>
<organism evidence="2 3">
    <name type="scientific">Setaria viridis</name>
    <name type="common">Green bristlegrass</name>
    <name type="synonym">Setaria italica subsp. viridis</name>
    <dbReference type="NCBI Taxonomy" id="4556"/>
    <lineage>
        <taxon>Eukaryota</taxon>
        <taxon>Viridiplantae</taxon>
        <taxon>Streptophyta</taxon>
        <taxon>Embryophyta</taxon>
        <taxon>Tracheophyta</taxon>
        <taxon>Spermatophyta</taxon>
        <taxon>Magnoliopsida</taxon>
        <taxon>Liliopsida</taxon>
        <taxon>Poales</taxon>
        <taxon>Poaceae</taxon>
        <taxon>PACMAD clade</taxon>
        <taxon>Panicoideae</taxon>
        <taxon>Panicodae</taxon>
        <taxon>Paniceae</taxon>
        <taxon>Cenchrinae</taxon>
        <taxon>Setaria</taxon>
    </lineage>
</organism>
<keyword evidence="3" id="KW-1185">Reference proteome</keyword>
<proteinExistence type="predicted"/>
<gene>
    <name evidence="2" type="ORF">SEVIR_3G097500v2</name>
</gene>
<sequence length="48" mass="5063">MHGRKNTRKAGAIPSELNLKLGMQGANKGVMPYSPPRSSSAVVVSPEL</sequence>